<evidence type="ECO:0000313" key="1">
    <source>
        <dbReference type="EMBL" id="GIY22486.1"/>
    </source>
</evidence>
<reference evidence="1 2" key="1">
    <citation type="submission" date="2021-06" db="EMBL/GenBank/DDBJ databases">
        <title>Caerostris darwini draft genome.</title>
        <authorList>
            <person name="Kono N."/>
            <person name="Arakawa K."/>
        </authorList>
    </citation>
    <scope>NUCLEOTIDE SEQUENCE [LARGE SCALE GENOMIC DNA]</scope>
</reference>
<organism evidence="1 2">
    <name type="scientific">Caerostris darwini</name>
    <dbReference type="NCBI Taxonomy" id="1538125"/>
    <lineage>
        <taxon>Eukaryota</taxon>
        <taxon>Metazoa</taxon>
        <taxon>Ecdysozoa</taxon>
        <taxon>Arthropoda</taxon>
        <taxon>Chelicerata</taxon>
        <taxon>Arachnida</taxon>
        <taxon>Araneae</taxon>
        <taxon>Araneomorphae</taxon>
        <taxon>Entelegynae</taxon>
        <taxon>Araneoidea</taxon>
        <taxon>Araneidae</taxon>
        <taxon>Caerostris</taxon>
    </lineage>
</organism>
<name>A0AAV4RNJ1_9ARAC</name>
<comment type="caution">
    <text evidence="1">The sequence shown here is derived from an EMBL/GenBank/DDBJ whole genome shotgun (WGS) entry which is preliminary data.</text>
</comment>
<accession>A0AAV4RNJ1</accession>
<proteinExistence type="predicted"/>
<dbReference type="AlphaFoldDB" id="A0AAV4RNJ1"/>
<dbReference type="EMBL" id="BPLQ01006448">
    <property type="protein sequence ID" value="GIY22486.1"/>
    <property type="molecule type" value="Genomic_DNA"/>
</dbReference>
<keyword evidence="2" id="KW-1185">Reference proteome</keyword>
<dbReference type="Proteomes" id="UP001054837">
    <property type="component" value="Unassembled WGS sequence"/>
</dbReference>
<evidence type="ECO:0000313" key="2">
    <source>
        <dbReference type="Proteomes" id="UP001054837"/>
    </source>
</evidence>
<protein>
    <submittedName>
        <fullName evidence="1">Uncharacterized protein</fullName>
    </submittedName>
</protein>
<sequence length="220" mass="25001">MAEKNSHSNSMDFSSEIDLNFISSRGITSKLHLAHENGAHSFVIVFEVANGSTPRAHPKVLKDNISSKISTLKHIEFMRITRQNKLLFFTSHYDTAKELVNIKAILGVPVNASLYTEKISTRFLLHNIPTDIPLSELAFELEEENRVSVIELKRFASKRATPTFTSPVLVTILGTILPEHIRLWLTKEKISLFVNKPRQCRNCHSFSHPIRDSILRGKSR</sequence>
<gene>
    <name evidence="1" type="primary">AVEN_111092_1</name>
    <name evidence="1" type="ORF">CDAR_464901</name>
</gene>